<evidence type="ECO:0000256" key="1">
    <source>
        <dbReference type="ARBA" id="ARBA00010718"/>
    </source>
</evidence>
<dbReference type="SMART" id="SM01057">
    <property type="entry name" value="Carb_anhydrase"/>
    <property type="match status" value="1"/>
</dbReference>
<dbReference type="SUPFAM" id="SSF51069">
    <property type="entry name" value="Carbonic anhydrase"/>
    <property type="match status" value="1"/>
</dbReference>
<keyword evidence="3" id="KW-0479">Metal-binding</keyword>
<dbReference type="Pfam" id="PF00194">
    <property type="entry name" value="Carb_anhydrase"/>
    <property type="match status" value="1"/>
</dbReference>
<comment type="caution">
    <text evidence="8">The sequence shown here is derived from an EMBL/GenBank/DDBJ whole genome shotgun (WGS) entry which is preliminary data.</text>
</comment>
<evidence type="ECO:0000256" key="4">
    <source>
        <dbReference type="ARBA" id="ARBA00022833"/>
    </source>
</evidence>
<evidence type="ECO:0000256" key="5">
    <source>
        <dbReference type="ARBA" id="ARBA00023239"/>
    </source>
</evidence>
<name>A0ABW0IFK8_9BACT</name>
<organism evidence="8 9">
    <name type="scientific">Larkinella bovis</name>
    <dbReference type="NCBI Taxonomy" id="683041"/>
    <lineage>
        <taxon>Bacteria</taxon>
        <taxon>Pseudomonadati</taxon>
        <taxon>Bacteroidota</taxon>
        <taxon>Cytophagia</taxon>
        <taxon>Cytophagales</taxon>
        <taxon>Spirosomataceae</taxon>
        <taxon>Larkinella</taxon>
    </lineage>
</organism>
<dbReference type="PANTHER" id="PTHR18952">
    <property type="entry name" value="CARBONIC ANHYDRASE"/>
    <property type="match status" value="1"/>
</dbReference>
<evidence type="ECO:0000259" key="7">
    <source>
        <dbReference type="PROSITE" id="PS51144"/>
    </source>
</evidence>
<feature type="domain" description="Alpha-carbonic anhydrase" evidence="7">
    <location>
        <begin position="33"/>
        <end position="251"/>
    </location>
</feature>
<evidence type="ECO:0000313" key="8">
    <source>
        <dbReference type="EMBL" id="MFC5410152.1"/>
    </source>
</evidence>
<reference evidence="9" key="1">
    <citation type="journal article" date="2019" name="Int. J. Syst. Evol. Microbiol.">
        <title>The Global Catalogue of Microorganisms (GCM) 10K type strain sequencing project: providing services to taxonomists for standard genome sequencing and annotation.</title>
        <authorList>
            <consortium name="The Broad Institute Genomics Platform"/>
            <consortium name="The Broad Institute Genome Sequencing Center for Infectious Disease"/>
            <person name="Wu L."/>
            <person name="Ma J."/>
        </authorList>
    </citation>
    <scope>NUCLEOTIDE SEQUENCE [LARGE SCALE GENOMIC DNA]</scope>
    <source>
        <strain evidence="9">CCUG 55250</strain>
    </source>
</reference>
<dbReference type="InterPro" id="IPR001148">
    <property type="entry name" value="CA_dom"/>
</dbReference>
<protein>
    <recommendedName>
        <fullName evidence="2">carbonic anhydrase</fullName>
        <ecNumber evidence="2">4.2.1.1</ecNumber>
    </recommendedName>
</protein>
<dbReference type="InterPro" id="IPR041891">
    <property type="entry name" value="Alpha_CA_prokaryot-like"/>
</dbReference>
<proteinExistence type="inferred from homology"/>
<dbReference type="RefSeq" id="WP_379845252.1">
    <property type="nucleotide sequence ID" value="NZ_JBHSMA010000003.1"/>
</dbReference>
<comment type="similarity">
    <text evidence="1">Belongs to the alpha-carbonic anhydrase family.</text>
</comment>
<dbReference type="EC" id="4.2.1.1" evidence="2"/>
<dbReference type="CDD" id="cd03124">
    <property type="entry name" value="alpha_CA_prokaryotic_like"/>
    <property type="match status" value="1"/>
</dbReference>
<dbReference type="EMBL" id="JBHSMA010000003">
    <property type="protein sequence ID" value="MFC5410152.1"/>
    <property type="molecule type" value="Genomic_DNA"/>
</dbReference>
<accession>A0ABW0IFK8</accession>
<evidence type="ECO:0000256" key="2">
    <source>
        <dbReference type="ARBA" id="ARBA00012925"/>
    </source>
</evidence>
<dbReference type="PROSITE" id="PS51144">
    <property type="entry name" value="ALPHA_CA_2"/>
    <property type="match status" value="1"/>
</dbReference>
<comment type="catalytic activity">
    <reaction evidence="6">
        <text>hydrogencarbonate + H(+) = CO2 + H2O</text>
        <dbReference type="Rhea" id="RHEA:10748"/>
        <dbReference type="ChEBI" id="CHEBI:15377"/>
        <dbReference type="ChEBI" id="CHEBI:15378"/>
        <dbReference type="ChEBI" id="CHEBI:16526"/>
        <dbReference type="ChEBI" id="CHEBI:17544"/>
        <dbReference type="EC" id="4.2.1.1"/>
    </reaction>
</comment>
<dbReference type="Gene3D" id="3.10.200.10">
    <property type="entry name" value="Alpha carbonic anhydrase"/>
    <property type="match status" value="1"/>
</dbReference>
<dbReference type="PANTHER" id="PTHR18952:SF265">
    <property type="entry name" value="CARBONIC ANHYDRASE"/>
    <property type="match status" value="1"/>
</dbReference>
<keyword evidence="4" id="KW-0862">Zinc</keyword>
<keyword evidence="9" id="KW-1185">Reference proteome</keyword>
<keyword evidence="5" id="KW-0456">Lyase</keyword>
<gene>
    <name evidence="8" type="ORF">ACFPMF_12580</name>
</gene>
<evidence type="ECO:0000256" key="3">
    <source>
        <dbReference type="ARBA" id="ARBA00022723"/>
    </source>
</evidence>
<evidence type="ECO:0000313" key="9">
    <source>
        <dbReference type="Proteomes" id="UP001596106"/>
    </source>
</evidence>
<sequence>MNQLSFFKVIILILAISIGSCSKNEDVVTPEEIHWNYEHPDWQTQGFSECAGMIQSPVDIQTSTTIKADLPDLGFNYSAFPIKIIDNGHTLQVNNNGTNSVVYNGKTYAFKQLHFHYHSEHLLDGAASDMELHLVHQDPATGALLVVGYFLKKGVANPLFESILSHWPKQKETEITTTTSIDLTTILPTDKRYYTYIGSLTTPPCTQGITFCILKAPLEVSGAQIDQFKARYDHNARPVQPLNSRLLYEDIL</sequence>
<evidence type="ECO:0000256" key="6">
    <source>
        <dbReference type="ARBA" id="ARBA00048348"/>
    </source>
</evidence>
<dbReference type="InterPro" id="IPR036398">
    <property type="entry name" value="CA_dom_sf"/>
</dbReference>
<dbReference type="Proteomes" id="UP001596106">
    <property type="component" value="Unassembled WGS sequence"/>
</dbReference>
<dbReference type="InterPro" id="IPR023561">
    <property type="entry name" value="Carbonic_anhydrase_a-class"/>
</dbReference>